<evidence type="ECO:0000313" key="2">
    <source>
        <dbReference type="EMBL" id="AJQ96990.1"/>
    </source>
</evidence>
<dbReference type="AlphaFoldDB" id="A0A0C5VCB6"/>
<name>A0A0C5VCB6_9GAMM</name>
<feature type="region of interest" description="Disordered" evidence="1">
    <location>
        <begin position="42"/>
        <end position="69"/>
    </location>
</feature>
<organism evidence="2 3">
    <name type="scientific">Gynuella sunshinyii YC6258</name>
    <dbReference type="NCBI Taxonomy" id="1445510"/>
    <lineage>
        <taxon>Bacteria</taxon>
        <taxon>Pseudomonadati</taxon>
        <taxon>Pseudomonadota</taxon>
        <taxon>Gammaproteobacteria</taxon>
        <taxon>Oceanospirillales</taxon>
        <taxon>Saccharospirillaceae</taxon>
        <taxon>Gynuella</taxon>
    </lineage>
</organism>
<dbReference type="OrthoDB" id="4319500at2"/>
<dbReference type="RefSeq" id="WP_044618869.1">
    <property type="nucleotide sequence ID" value="NZ_CP007142.1"/>
</dbReference>
<proteinExistence type="predicted"/>
<feature type="compositionally biased region" description="Basic and acidic residues" evidence="1">
    <location>
        <begin position="50"/>
        <end position="62"/>
    </location>
</feature>
<dbReference type="EMBL" id="CP007142">
    <property type="protein sequence ID" value="AJQ96990.1"/>
    <property type="molecule type" value="Genomic_DNA"/>
</dbReference>
<dbReference type="Proteomes" id="UP000032266">
    <property type="component" value="Chromosome"/>
</dbReference>
<protein>
    <submittedName>
        <fullName evidence="2">Uncharacterized protein</fullName>
    </submittedName>
</protein>
<evidence type="ECO:0000313" key="3">
    <source>
        <dbReference type="Proteomes" id="UP000032266"/>
    </source>
</evidence>
<dbReference type="KEGG" id="gsn:YC6258_04958"/>
<accession>A0A0C5VCB6</accession>
<sequence>MDAFEYHFFELTPRIKAFKVDGDASGYRAGTLQRTEGFLPPEVLNLLPTDSDKTKSIEKESSAENTETN</sequence>
<dbReference type="HOGENOM" id="CLU_203846_0_0_6"/>
<gene>
    <name evidence="2" type="ORF">YC6258_04958</name>
</gene>
<reference evidence="2 3" key="1">
    <citation type="submission" date="2014-01" db="EMBL/GenBank/DDBJ databases">
        <title>Full genme sequencing of cellulolytic bacterium Gynuella sunshinyii YC6258T gen. nov., sp. nov.</title>
        <authorList>
            <person name="Khan H."/>
            <person name="Chung E.J."/>
            <person name="Chung Y.R."/>
        </authorList>
    </citation>
    <scope>NUCLEOTIDE SEQUENCE [LARGE SCALE GENOMIC DNA]</scope>
    <source>
        <strain evidence="2 3">YC6258</strain>
    </source>
</reference>
<keyword evidence="3" id="KW-1185">Reference proteome</keyword>
<evidence type="ECO:0000256" key="1">
    <source>
        <dbReference type="SAM" id="MobiDB-lite"/>
    </source>
</evidence>